<evidence type="ECO:0000256" key="3">
    <source>
        <dbReference type="ARBA" id="ARBA00023163"/>
    </source>
</evidence>
<organism evidence="6 7">
    <name type="scientific">Actinomyces urogenitalis</name>
    <dbReference type="NCBI Taxonomy" id="103621"/>
    <lineage>
        <taxon>Bacteria</taxon>
        <taxon>Bacillati</taxon>
        <taxon>Actinomycetota</taxon>
        <taxon>Actinomycetes</taxon>
        <taxon>Actinomycetales</taxon>
        <taxon>Actinomycetaceae</taxon>
        <taxon>Actinomyces</taxon>
    </lineage>
</organism>
<protein>
    <submittedName>
        <fullName evidence="6">LacI family transcriptional regulator</fullName>
    </submittedName>
</protein>
<dbReference type="InterPro" id="IPR028082">
    <property type="entry name" value="Peripla_BP_I"/>
</dbReference>
<dbReference type="CDD" id="cd01392">
    <property type="entry name" value="HTH_LacI"/>
    <property type="match status" value="1"/>
</dbReference>
<evidence type="ECO:0000256" key="1">
    <source>
        <dbReference type="ARBA" id="ARBA00023015"/>
    </source>
</evidence>
<name>A0A2I1KSV1_9ACTO</name>
<comment type="caution">
    <text evidence="6">The sequence shown here is derived from an EMBL/GenBank/DDBJ whole genome shotgun (WGS) entry which is preliminary data.</text>
</comment>
<dbReference type="PROSITE" id="PS50932">
    <property type="entry name" value="HTH_LACI_2"/>
    <property type="match status" value="1"/>
</dbReference>
<gene>
    <name evidence="6" type="ORF">CYJ26_06300</name>
</gene>
<dbReference type="EMBL" id="PKHA01000005">
    <property type="protein sequence ID" value="PKY98703.1"/>
    <property type="molecule type" value="Genomic_DNA"/>
</dbReference>
<dbReference type="Proteomes" id="UP000234778">
    <property type="component" value="Unassembled WGS sequence"/>
</dbReference>
<dbReference type="SUPFAM" id="SSF53822">
    <property type="entry name" value="Periplasmic binding protein-like I"/>
    <property type="match status" value="1"/>
</dbReference>
<dbReference type="GO" id="GO:0003700">
    <property type="term" value="F:DNA-binding transcription factor activity"/>
    <property type="evidence" value="ECO:0007669"/>
    <property type="project" value="TreeGrafter"/>
</dbReference>
<dbReference type="PANTHER" id="PTHR30146">
    <property type="entry name" value="LACI-RELATED TRANSCRIPTIONAL REPRESSOR"/>
    <property type="match status" value="1"/>
</dbReference>
<dbReference type="SMART" id="SM00354">
    <property type="entry name" value="HTH_LACI"/>
    <property type="match status" value="1"/>
</dbReference>
<reference evidence="6 7" key="1">
    <citation type="submission" date="2017-12" db="EMBL/GenBank/DDBJ databases">
        <title>Phylogenetic diversity of female urinary microbiome.</title>
        <authorList>
            <person name="Thomas-White K."/>
            <person name="Wolfe A.J."/>
        </authorList>
    </citation>
    <scope>NUCLEOTIDE SEQUENCE [LARGE SCALE GENOMIC DNA]</scope>
    <source>
        <strain evidence="6 7">UMB0319</strain>
    </source>
</reference>
<feature type="domain" description="HTH lacI-type" evidence="5">
    <location>
        <begin position="139"/>
        <end position="193"/>
    </location>
</feature>
<dbReference type="Gene3D" id="1.10.260.40">
    <property type="entry name" value="lambda repressor-like DNA-binding domains"/>
    <property type="match status" value="1"/>
</dbReference>
<accession>A0A2I1KSV1</accession>
<dbReference type="GO" id="GO:0000976">
    <property type="term" value="F:transcription cis-regulatory region binding"/>
    <property type="evidence" value="ECO:0007669"/>
    <property type="project" value="TreeGrafter"/>
</dbReference>
<evidence type="ECO:0000259" key="5">
    <source>
        <dbReference type="PROSITE" id="PS50932"/>
    </source>
</evidence>
<evidence type="ECO:0000313" key="6">
    <source>
        <dbReference type="EMBL" id="PKY98703.1"/>
    </source>
</evidence>
<dbReference type="AlphaFoldDB" id="A0A2I1KSV1"/>
<dbReference type="SUPFAM" id="SSF47413">
    <property type="entry name" value="lambda repressor-like DNA-binding domains"/>
    <property type="match status" value="1"/>
</dbReference>
<keyword evidence="1" id="KW-0805">Transcription regulation</keyword>
<evidence type="ECO:0000256" key="4">
    <source>
        <dbReference type="SAM" id="MobiDB-lite"/>
    </source>
</evidence>
<feature type="region of interest" description="Disordered" evidence="4">
    <location>
        <begin position="1"/>
        <end position="22"/>
    </location>
</feature>
<dbReference type="Pfam" id="PF00356">
    <property type="entry name" value="LacI"/>
    <property type="match status" value="1"/>
</dbReference>
<keyword evidence="2" id="KW-0238">DNA-binding</keyword>
<dbReference type="InterPro" id="IPR000843">
    <property type="entry name" value="HTH_LacI"/>
</dbReference>
<dbReference type="PANTHER" id="PTHR30146:SF109">
    <property type="entry name" value="HTH-TYPE TRANSCRIPTIONAL REGULATOR GALS"/>
    <property type="match status" value="1"/>
</dbReference>
<dbReference type="Gene3D" id="3.40.50.2300">
    <property type="match status" value="2"/>
</dbReference>
<keyword evidence="3" id="KW-0804">Transcription</keyword>
<proteinExistence type="predicted"/>
<sequence length="450" mass="48091">MQSRPAVITHRTQRRDCAPPHRHSSVTEVLYSNEPFVRSFPAADGESRRLQPPCRAIARSRSHLPALEVVRWTPRTPPAARAHGGLGVELTTRPDFQAADSVDMDPHTLNHAEVVAITPALLHDVGMGNPSTRPRQHRPSIKTVAALAGVSWSTVSNVINNHPNVRPQTRAKVEEAIEALGYQPNPAGRNLRRGTTGTAHLLVAPLTHRLNAEIAEAVITQCRLRGQTTIIETAADDPEQVQRVMEHSHSSRRDGTITIGTQPASLPSAVATIAPLVVITAEDRGHESIAVTTDLHREISSIVDELTAQGAHDIALAAGRTHTAPFLDLFVQILQDHGATPGAGAALLAHSADYRGGLDLARRLPNPRPDAVVCVDASLASGLQSGLRSLGIDRDPIIATLRSPAIQLSEHPDIIATHPDVDSLATAVVDTLTGSAPASQIVTIPYALHK</sequence>
<dbReference type="InterPro" id="IPR010982">
    <property type="entry name" value="Lambda_DNA-bd_dom_sf"/>
</dbReference>
<evidence type="ECO:0000256" key="2">
    <source>
        <dbReference type="ARBA" id="ARBA00023125"/>
    </source>
</evidence>
<evidence type="ECO:0000313" key="7">
    <source>
        <dbReference type="Proteomes" id="UP000234778"/>
    </source>
</evidence>